<gene>
    <name evidence="13" type="ORF">GCM10011309_19040</name>
</gene>
<dbReference type="InterPro" id="IPR000983">
    <property type="entry name" value="Bac_GSPG_pilin"/>
</dbReference>
<comment type="similarity">
    <text evidence="2">Belongs to the GSP G family.</text>
</comment>
<evidence type="ECO:0000256" key="6">
    <source>
        <dbReference type="ARBA" id="ARBA00022519"/>
    </source>
</evidence>
<evidence type="ECO:0000256" key="4">
    <source>
        <dbReference type="ARBA" id="ARBA00022475"/>
    </source>
</evidence>
<accession>A0A918KMB4</accession>
<evidence type="ECO:0000313" key="14">
    <source>
        <dbReference type="Proteomes" id="UP000600865"/>
    </source>
</evidence>
<evidence type="ECO:0000259" key="12">
    <source>
        <dbReference type="Pfam" id="PF08334"/>
    </source>
</evidence>
<dbReference type="InterPro" id="IPR010054">
    <property type="entry name" value="Type2_sec_GspG"/>
</dbReference>
<keyword evidence="6" id="KW-0997">Cell inner membrane</keyword>
<protein>
    <recommendedName>
        <fullName evidence="3">Type II secretion system core protein G</fullName>
    </recommendedName>
</protein>
<dbReference type="InterPro" id="IPR013545">
    <property type="entry name" value="T2SS_protein-GspG_C"/>
</dbReference>
<evidence type="ECO:0000256" key="11">
    <source>
        <dbReference type="SAM" id="Phobius"/>
    </source>
</evidence>
<dbReference type="InterPro" id="IPR045584">
    <property type="entry name" value="Pilin-like"/>
</dbReference>
<organism evidence="13 14">
    <name type="scientific">Litorimonas cladophorae</name>
    <dbReference type="NCBI Taxonomy" id="1220491"/>
    <lineage>
        <taxon>Bacteria</taxon>
        <taxon>Pseudomonadati</taxon>
        <taxon>Pseudomonadota</taxon>
        <taxon>Alphaproteobacteria</taxon>
        <taxon>Maricaulales</taxon>
        <taxon>Robiginitomaculaceae</taxon>
    </lineage>
</organism>
<evidence type="ECO:0000256" key="3">
    <source>
        <dbReference type="ARBA" id="ARBA00020042"/>
    </source>
</evidence>
<dbReference type="InterPro" id="IPR012902">
    <property type="entry name" value="N_methyl_site"/>
</dbReference>
<dbReference type="Gene3D" id="3.30.700.10">
    <property type="entry name" value="Glycoprotein, Type 4 Pilin"/>
    <property type="match status" value="1"/>
</dbReference>
<keyword evidence="8 11" id="KW-1133">Transmembrane helix</keyword>
<dbReference type="PRINTS" id="PR00813">
    <property type="entry name" value="BCTERIALGSPG"/>
</dbReference>
<proteinExistence type="inferred from homology"/>
<comment type="caution">
    <text evidence="13">The sequence shown here is derived from an EMBL/GenBank/DDBJ whole genome shotgun (WGS) entry which is preliminary data.</text>
</comment>
<evidence type="ECO:0000256" key="10">
    <source>
        <dbReference type="SAM" id="MobiDB-lite"/>
    </source>
</evidence>
<dbReference type="RefSeq" id="WP_189584865.1">
    <property type="nucleotide sequence ID" value="NZ_BMYV01000002.1"/>
</dbReference>
<dbReference type="GO" id="GO:0015628">
    <property type="term" value="P:protein secretion by the type II secretion system"/>
    <property type="evidence" value="ECO:0007669"/>
    <property type="project" value="InterPro"/>
</dbReference>
<feature type="transmembrane region" description="Helical" evidence="11">
    <location>
        <begin position="12"/>
        <end position="34"/>
    </location>
</feature>
<dbReference type="Proteomes" id="UP000600865">
    <property type="component" value="Unassembled WGS sequence"/>
</dbReference>
<evidence type="ECO:0000313" key="13">
    <source>
        <dbReference type="EMBL" id="GGX69270.1"/>
    </source>
</evidence>
<keyword evidence="4" id="KW-1003">Cell membrane</keyword>
<dbReference type="PANTHER" id="PTHR30093:SF44">
    <property type="entry name" value="TYPE II SECRETION SYSTEM CORE PROTEIN G"/>
    <property type="match status" value="1"/>
</dbReference>
<dbReference type="PANTHER" id="PTHR30093">
    <property type="entry name" value="GENERAL SECRETION PATHWAY PROTEIN G"/>
    <property type="match status" value="1"/>
</dbReference>
<keyword evidence="7 11" id="KW-0812">Transmembrane</keyword>
<keyword evidence="9 11" id="KW-0472">Membrane</keyword>
<dbReference type="GO" id="GO:0005886">
    <property type="term" value="C:plasma membrane"/>
    <property type="evidence" value="ECO:0007669"/>
    <property type="project" value="UniProtKB-SubCell"/>
</dbReference>
<keyword evidence="5" id="KW-0488">Methylation</keyword>
<dbReference type="GO" id="GO:0015627">
    <property type="term" value="C:type II protein secretion system complex"/>
    <property type="evidence" value="ECO:0007669"/>
    <property type="project" value="InterPro"/>
</dbReference>
<dbReference type="NCBIfam" id="TIGR02532">
    <property type="entry name" value="IV_pilin_GFxxxE"/>
    <property type="match status" value="1"/>
</dbReference>
<feature type="domain" description="Type II secretion system protein GspG C-terminal" evidence="12">
    <location>
        <begin position="32"/>
        <end position="140"/>
    </location>
</feature>
<comment type="subcellular location">
    <subcellularLocation>
        <location evidence="1">Cell inner membrane</location>
        <topology evidence="1">Single-pass membrane protein</topology>
    </subcellularLocation>
</comment>
<evidence type="ECO:0000256" key="1">
    <source>
        <dbReference type="ARBA" id="ARBA00004377"/>
    </source>
</evidence>
<evidence type="ECO:0000256" key="8">
    <source>
        <dbReference type="ARBA" id="ARBA00022989"/>
    </source>
</evidence>
<dbReference type="Pfam" id="PF08334">
    <property type="entry name" value="T2SSG"/>
    <property type="match status" value="1"/>
</dbReference>
<dbReference type="AlphaFoldDB" id="A0A918KMB4"/>
<dbReference type="NCBIfam" id="TIGR01710">
    <property type="entry name" value="typeII_sec_gspG"/>
    <property type="match status" value="1"/>
</dbReference>
<dbReference type="Pfam" id="PF07963">
    <property type="entry name" value="N_methyl"/>
    <property type="match status" value="1"/>
</dbReference>
<evidence type="ECO:0000256" key="5">
    <source>
        <dbReference type="ARBA" id="ARBA00022481"/>
    </source>
</evidence>
<evidence type="ECO:0000256" key="7">
    <source>
        <dbReference type="ARBA" id="ARBA00022692"/>
    </source>
</evidence>
<dbReference type="SUPFAM" id="SSF54523">
    <property type="entry name" value="Pili subunits"/>
    <property type="match status" value="1"/>
</dbReference>
<feature type="region of interest" description="Disordered" evidence="10">
    <location>
        <begin position="121"/>
        <end position="141"/>
    </location>
</feature>
<dbReference type="EMBL" id="BMYV01000002">
    <property type="protein sequence ID" value="GGX69270.1"/>
    <property type="molecule type" value="Genomic_DNA"/>
</dbReference>
<reference evidence="13 14" key="1">
    <citation type="journal article" date="2014" name="Int. J. Syst. Evol. Microbiol.">
        <title>Complete genome sequence of Corynebacterium casei LMG S-19264T (=DSM 44701T), isolated from a smear-ripened cheese.</title>
        <authorList>
            <consortium name="US DOE Joint Genome Institute (JGI-PGF)"/>
            <person name="Walter F."/>
            <person name="Albersmeier A."/>
            <person name="Kalinowski J."/>
            <person name="Ruckert C."/>
        </authorList>
    </citation>
    <scope>NUCLEOTIDE SEQUENCE [LARGE SCALE GENOMIC DNA]</scope>
    <source>
        <strain evidence="13 14">KCTC 23968</strain>
    </source>
</reference>
<keyword evidence="14" id="KW-1185">Reference proteome</keyword>
<evidence type="ECO:0000256" key="9">
    <source>
        <dbReference type="ARBA" id="ARBA00023136"/>
    </source>
</evidence>
<evidence type="ECO:0000256" key="2">
    <source>
        <dbReference type="ARBA" id="ARBA00009984"/>
    </source>
</evidence>
<name>A0A918KMB4_9PROT</name>
<sequence length="141" mass="15426">MKHKTNEDGFTLVEVMVTLVIIGLLTTFVVLNVLPAQGKAQVQKAKGDIAAIETALEMFYLDMNQYPTEQQGLEALTTPPSGVNEGAYRTGGYIKKMSLDPWGNPYEYRNPGERSLVDIYSLGADGEPGGEDQNADIGNWQ</sequence>